<dbReference type="Pfam" id="PF05157">
    <property type="entry name" value="MshEN"/>
    <property type="match status" value="1"/>
</dbReference>
<dbReference type="OrthoDB" id="9808272at2"/>
<evidence type="ECO:0000313" key="6">
    <source>
        <dbReference type="Proteomes" id="UP000239002"/>
    </source>
</evidence>
<dbReference type="InterPro" id="IPR027417">
    <property type="entry name" value="P-loop_NTPase"/>
</dbReference>
<dbReference type="InterPro" id="IPR001482">
    <property type="entry name" value="T2SS/T4SS_dom"/>
</dbReference>
<dbReference type="Pfam" id="PF00437">
    <property type="entry name" value="T2SSE"/>
    <property type="match status" value="1"/>
</dbReference>
<dbReference type="RefSeq" id="WP_104516571.1">
    <property type="nucleotide sequence ID" value="NZ_MQVW01000014.1"/>
</dbReference>
<dbReference type="GO" id="GO:0016887">
    <property type="term" value="F:ATP hydrolysis activity"/>
    <property type="evidence" value="ECO:0007669"/>
    <property type="project" value="TreeGrafter"/>
</dbReference>
<dbReference type="Gene3D" id="3.30.450.90">
    <property type="match status" value="1"/>
</dbReference>
<comment type="similarity">
    <text evidence="1">Belongs to the GSP E family.</text>
</comment>
<protein>
    <submittedName>
        <fullName evidence="5">General secretion pathway protein E/type IV pilus assembly protein PilB</fullName>
    </submittedName>
</protein>
<dbReference type="GO" id="GO:0005886">
    <property type="term" value="C:plasma membrane"/>
    <property type="evidence" value="ECO:0007669"/>
    <property type="project" value="TreeGrafter"/>
</dbReference>
<sequence>MKELEVNESLVSLLSSALAKKYRVIPWKMENDVFFLYADLELEMQNSRDDLSVLLDKNISMTYVETSFIESALNRLYLETDVLNDFQFSISRGLADLIMEAQVLRASDVHIEAFEDLYRIRFRIDGKLIERHLLNQTEFKELNNRIKIEANLDITEKRVPQDGRIRNSSMDLRVSVLPTLHGEKTVIRILGNDASQLELESLGFSSKDLKMFKKSIDKPNGIVLISGPTGSGKTTTLYASLNRLNDVAKNIVTIEDPIEYTLKGINQVQLREDVGLTFDGALKSFLRQDPDIIMLGEIRDSKTAQMAMRASLTGHLVLSTIHTNSAKGIISRLLDMGIPPFLISDTLNLAVAQRLIRKLCNNCKTLREDSSLLCSKLGIESCNIFEAVGCKMCNQIGFKGRIAVYDLLEIDESIIQMLRSESNASFLKEENSKLEVRALEVLSKGMTSISEVQSIIQKELI</sequence>
<evidence type="ECO:0000313" key="5">
    <source>
        <dbReference type="EMBL" id="PPK93074.1"/>
    </source>
</evidence>
<reference evidence="5 6" key="1">
    <citation type="submission" date="2018-02" db="EMBL/GenBank/DDBJ databases">
        <title>Genomic Encyclopedia of Archaeal and Bacterial Type Strains, Phase II (KMG-II): from individual species to whole genera.</title>
        <authorList>
            <person name="Goeker M."/>
        </authorList>
    </citation>
    <scope>NUCLEOTIDE SEQUENCE [LARGE SCALE GENOMIC DNA]</scope>
    <source>
        <strain evidence="5 6">DSM 16809</strain>
    </source>
</reference>
<gene>
    <name evidence="5" type="ORF">LY01_02779</name>
</gene>
<dbReference type="Proteomes" id="UP000239002">
    <property type="component" value="Unassembled WGS sequence"/>
</dbReference>
<accession>A0A2S6IFT1</accession>
<dbReference type="PROSITE" id="PS00662">
    <property type="entry name" value="T2SP_E"/>
    <property type="match status" value="1"/>
</dbReference>
<evidence type="ECO:0000259" key="4">
    <source>
        <dbReference type="PROSITE" id="PS00662"/>
    </source>
</evidence>
<comment type="caution">
    <text evidence="5">The sequence shown here is derived from an EMBL/GenBank/DDBJ whole genome shotgun (WGS) entry which is preliminary data.</text>
</comment>
<dbReference type="SUPFAM" id="SSF52540">
    <property type="entry name" value="P-loop containing nucleoside triphosphate hydrolases"/>
    <property type="match status" value="1"/>
</dbReference>
<evidence type="ECO:0000256" key="3">
    <source>
        <dbReference type="ARBA" id="ARBA00022840"/>
    </source>
</evidence>
<feature type="domain" description="Bacterial type II secretion system protein E" evidence="4">
    <location>
        <begin position="286"/>
        <end position="300"/>
    </location>
</feature>
<evidence type="ECO:0000256" key="1">
    <source>
        <dbReference type="ARBA" id="ARBA00006611"/>
    </source>
</evidence>
<keyword evidence="2" id="KW-0547">Nucleotide-binding</keyword>
<dbReference type="Gene3D" id="3.40.50.300">
    <property type="entry name" value="P-loop containing nucleotide triphosphate hydrolases"/>
    <property type="match status" value="1"/>
</dbReference>
<keyword evidence="6" id="KW-1185">Reference proteome</keyword>
<dbReference type="SMART" id="SM00382">
    <property type="entry name" value="AAA"/>
    <property type="match status" value="1"/>
</dbReference>
<proteinExistence type="inferred from homology"/>
<dbReference type="CDD" id="cd01129">
    <property type="entry name" value="PulE-GspE-like"/>
    <property type="match status" value="1"/>
</dbReference>
<name>A0A2S6IFT1_9FLAO</name>
<organism evidence="5 6">
    <name type="scientific">Nonlabens xylanidelens</name>
    <dbReference type="NCBI Taxonomy" id="191564"/>
    <lineage>
        <taxon>Bacteria</taxon>
        <taxon>Pseudomonadati</taxon>
        <taxon>Bacteroidota</taxon>
        <taxon>Flavobacteriia</taxon>
        <taxon>Flavobacteriales</taxon>
        <taxon>Flavobacteriaceae</taxon>
        <taxon>Nonlabens</taxon>
    </lineage>
</organism>
<dbReference type="PANTHER" id="PTHR30258:SF1">
    <property type="entry name" value="PROTEIN TRANSPORT PROTEIN HOFB HOMOLOG"/>
    <property type="match status" value="1"/>
</dbReference>
<dbReference type="EMBL" id="PTJE01000008">
    <property type="protein sequence ID" value="PPK93074.1"/>
    <property type="molecule type" value="Genomic_DNA"/>
</dbReference>
<dbReference type="GO" id="GO:0005524">
    <property type="term" value="F:ATP binding"/>
    <property type="evidence" value="ECO:0007669"/>
    <property type="project" value="UniProtKB-KW"/>
</dbReference>
<dbReference type="PANTHER" id="PTHR30258">
    <property type="entry name" value="TYPE II SECRETION SYSTEM PROTEIN GSPE-RELATED"/>
    <property type="match status" value="1"/>
</dbReference>
<dbReference type="InterPro" id="IPR007831">
    <property type="entry name" value="T2SS_GspE_N"/>
</dbReference>
<keyword evidence="3" id="KW-0067">ATP-binding</keyword>
<dbReference type="AlphaFoldDB" id="A0A2S6IFT1"/>
<dbReference type="InterPro" id="IPR003593">
    <property type="entry name" value="AAA+_ATPase"/>
</dbReference>
<evidence type="ECO:0000256" key="2">
    <source>
        <dbReference type="ARBA" id="ARBA00022741"/>
    </source>
</evidence>